<gene>
    <name evidence="2" type="ORF">F3S47_18270</name>
</gene>
<dbReference type="RefSeq" id="WP_150446755.1">
    <property type="nucleotide sequence ID" value="NZ_VYQE01000007.1"/>
</dbReference>
<reference evidence="2 3" key="1">
    <citation type="submission" date="2019-09" db="EMBL/GenBank/DDBJ databases">
        <authorList>
            <person name="Park J.-S."/>
            <person name="Choi H.-J."/>
        </authorList>
    </citation>
    <scope>NUCLEOTIDE SEQUENCE [LARGE SCALE GENOMIC DNA]</scope>
    <source>
        <strain evidence="2 3">176SS1-4</strain>
    </source>
</reference>
<name>A0A5J5GAW1_9RHOB</name>
<evidence type="ECO:0008006" key="4">
    <source>
        <dbReference type="Google" id="ProtNLM"/>
    </source>
</evidence>
<dbReference type="Pfam" id="PF12224">
    <property type="entry name" value="Amidoligase_2"/>
    <property type="match status" value="1"/>
</dbReference>
<organism evidence="2 3">
    <name type="scientific">Histidinibacterium aquaticum</name>
    <dbReference type="NCBI Taxonomy" id="2613962"/>
    <lineage>
        <taxon>Bacteria</taxon>
        <taxon>Pseudomonadati</taxon>
        <taxon>Pseudomonadota</taxon>
        <taxon>Alphaproteobacteria</taxon>
        <taxon>Rhodobacterales</taxon>
        <taxon>Paracoccaceae</taxon>
        <taxon>Histidinibacterium</taxon>
    </lineage>
</organism>
<keyword evidence="3" id="KW-1185">Reference proteome</keyword>
<evidence type="ECO:0000256" key="1">
    <source>
        <dbReference type="SAM" id="MobiDB-lite"/>
    </source>
</evidence>
<evidence type="ECO:0000313" key="2">
    <source>
        <dbReference type="EMBL" id="KAA9005249.1"/>
    </source>
</evidence>
<comment type="caution">
    <text evidence="2">The sequence shown here is derived from an EMBL/GenBank/DDBJ whole genome shotgun (WGS) entry which is preliminary data.</text>
</comment>
<dbReference type="EMBL" id="VYQE01000007">
    <property type="protein sequence ID" value="KAA9005249.1"/>
    <property type="molecule type" value="Genomic_DNA"/>
</dbReference>
<evidence type="ECO:0000313" key="3">
    <source>
        <dbReference type="Proteomes" id="UP000326554"/>
    </source>
</evidence>
<dbReference type="Proteomes" id="UP000326554">
    <property type="component" value="Unassembled WGS sequence"/>
</dbReference>
<dbReference type="InterPro" id="IPR022025">
    <property type="entry name" value="Amidoligase_2"/>
</dbReference>
<sequence length="324" mass="36657">MPGQPKTERRRFADLPRPLAPSGRPRRTGVEIEFAGLTERQTAELLHQTFGGRIEETGAHELRLEETTLGKLKVYLDTAFRDRTGPLAERGLDLARSVVPIEIVTDPLPRETLPELDRMRELLREAGAQGSHGGIFFGFGLHLNPEIAGAGIGDILPVLTAYALLEDWLRYADPMDGSRRLLPFSDPYPRAFVDALAAAEGWSMDDLIDAYLHHTPTRNRGLDVLPVLARIDEARVSRALDGLGPVSPRPAWHYRLPDCRLGEPDWTIAYEWNRWVTVERLADRPTLLDRLKRRWREHRSALMTTRGGWLKETSRFVAEEGLQP</sequence>
<feature type="compositionally biased region" description="Basic and acidic residues" evidence="1">
    <location>
        <begin position="1"/>
        <end position="14"/>
    </location>
</feature>
<accession>A0A5J5GAW1</accession>
<protein>
    <recommendedName>
        <fullName evidence="4">Amidoligase enzyme</fullName>
    </recommendedName>
</protein>
<feature type="region of interest" description="Disordered" evidence="1">
    <location>
        <begin position="1"/>
        <end position="28"/>
    </location>
</feature>
<proteinExistence type="predicted"/>
<dbReference type="AlphaFoldDB" id="A0A5J5GAW1"/>